<accession>A0ABU2NJC8</accession>
<dbReference type="InterPro" id="IPR003607">
    <property type="entry name" value="HD/PDEase_dom"/>
</dbReference>
<evidence type="ECO:0000313" key="2">
    <source>
        <dbReference type="EMBL" id="MDT0353123.1"/>
    </source>
</evidence>
<evidence type="ECO:0000313" key="3">
    <source>
        <dbReference type="Proteomes" id="UP001183202"/>
    </source>
</evidence>
<dbReference type="EMBL" id="JAVREJ010000026">
    <property type="protein sequence ID" value="MDT0353123.1"/>
    <property type="molecule type" value="Genomic_DNA"/>
</dbReference>
<dbReference type="SUPFAM" id="SSF109604">
    <property type="entry name" value="HD-domain/PDEase-like"/>
    <property type="match status" value="1"/>
</dbReference>
<protein>
    <submittedName>
        <fullName evidence="2">HD domain-containing protein</fullName>
    </submittedName>
</protein>
<feature type="domain" description="HD/PDEase" evidence="1">
    <location>
        <begin position="41"/>
        <end position="141"/>
    </location>
</feature>
<dbReference type="Pfam" id="PF13328">
    <property type="entry name" value="HD_4"/>
    <property type="match status" value="1"/>
</dbReference>
<sequence length="198" mass="21872">MTSPTLRLLDWARAHGPEVLDAIGRALVVAQQAHRDEQRRSGDPYITHPVEVALILTEQGAAPETVVTAVLHDVPDAKSPRSVPELRAQFGDVVAGLLLGYTGLDRHPHSPGLRQADRRALQVKVADRLHNMRTIRHLTLASQRQKAEQTRELVAPIARSLGMVELGLELDRLSYATLRSVDEATRRNRGGTSTRSIR</sequence>
<dbReference type="SMART" id="SM00471">
    <property type="entry name" value="HDc"/>
    <property type="match status" value="1"/>
</dbReference>
<proteinExistence type="predicted"/>
<dbReference type="Gene3D" id="1.10.3210.10">
    <property type="entry name" value="Hypothetical protein af1432"/>
    <property type="match status" value="1"/>
</dbReference>
<name>A0ABU2NJC8_9PSEU</name>
<dbReference type="Proteomes" id="UP001183202">
    <property type="component" value="Unassembled WGS sequence"/>
</dbReference>
<dbReference type="RefSeq" id="WP_311559637.1">
    <property type="nucleotide sequence ID" value="NZ_JAVREJ010000026.1"/>
</dbReference>
<dbReference type="PANTHER" id="PTHR21262">
    <property type="entry name" value="GUANOSINE-3',5'-BIS DIPHOSPHATE 3'-PYROPHOSPHOHYDROLASE"/>
    <property type="match status" value="1"/>
</dbReference>
<organism evidence="2 3">
    <name type="scientific">Pseudonocardia charpentierae</name>
    <dbReference type="NCBI Taxonomy" id="3075545"/>
    <lineage>
        <taxon>Bacteria</taxon>
        <taxon>Bacillati</taxon>
        <taxon>Actinomycetota</taxon>
        <taxon>Actinomycetes</taxon>
        <taxon>Pseudonocardiales</taxon>
        <taxon>Pseudonocardiaceae</taxon>
        <taxon>Pseudonocardia</taxon>
    </lineage>
</organism>
<reference evidence="3" key="1">
    <citation type="submission" date="2023-07" db="EMBL/GenBank/DDBJ databases">
        <title>30 novel species of actinomycetes from the DSMZ collection.</title>
        <authorList>
            <person name="Nouioui I."/>
        </authorList>
    </citation>
    <scope>NUCLEOTIDE SEQUENCE [LARGE SCALE GENOMIC DNA]</scope>
    <source>
        <strain evidence="3">DSM 45834</strain>
    </source>
</reference>
<keyword evidence="3" id="KW-1185">Reference proteome</keyword>
<comment type="caution">
    <text evidence="2">The sequence shown here is derived from an EMBL/GenBank/DDBJ whole genome shotgun (WGS) entry which is preliminary data.</text>
</comment>
<dbReference type="PANTHER" id="PTHR21262:SF31">
    <property type="entry name" value="GTP PYROPHOSPHOKINASE"/>
    <property type="match status" value="1"/>
</dbReference>
<gene>
    <name evidence="2" type="ORF">RM445_26780</name>
</gene>
<evidence type="ECO:0000259" key="1">
    <source>
        <dbReference type="SMART" id="SM00471"/>
    </source>
</evidence>